<organism evidence="1 2">
    <name type="scientific">Portunus trituberculatus</name>
    <name type="common">Swimming crab</name>
    <name type="synonym">Neptunus trituberculatus</name>
    <dbReference type="NCBI Taxonomy" id="210409"/>
    <lineage>
        <taxon>Eukaryota</taxon>
        <taxon>Metazoa</taxon>
        <taxon>Ecdysozoa</taxon>
        <taxon>Arthropoda</taxon>
        <taxon>Crustacea</taxon>
        <taxon>Multicrustacea</taxon>
        <taxon>Malacostraca</taxon>
        <taxon>Eumalacostraca</taxon>
        <taxon>Eucarida</taxon>
        <taxon>Decapoda</taxon>
        <taxon>Pleocyemata</taxon>
        <taxon>Brachyura</taxon>
        <taxon>Eubrachyura</taxon>
        <taxon>Portunoidea</taxon>
        <taxon>Portunidae</taxon>
        <taxon>Portuninae</taxon>
        <taxon>Portunus</taxon>
    </lineage>
</organism>
<gene>
    <name evidence="1" type="ORF">E2C01_011102</name>
</gene>
<evidence type="ECO:0000313" key="1">
    <source>
        <dbReference type="EMBL" id="MPC18224.1"/>
    </source>
</evidence>
<keyword evidence="2" id="KW-1185">Reference proteome</keyword>
<accession>A0A5B7DA54</accession>
<name>A0A5B7DA54_PORTR</name>
<reference evidence="1 2" key="1">
    <citation type="submission" date="2019-05" db="EMBL/GenBank/DDBJ databases">
        <title>Another draft genome of Portunus trituberculatus and its Hox gene families provides insights of decapod evolution.</title>
        <authorList>
            <person name="Jeong J.-H."/>
            <person name="Song I."/>
            <person name="Kim S."/>
            <person name="Choi T."/>
            <person name="Kim D."/>
            <person name="Ryu S."/>
            <person name="Kim W."/>
        </authorList>
    </citation>
    <scope>NUCLEOTIDE SEQUENCE [LARGE SCALE GENOMIC DNA]</scope>
    <source>
        <tissue evidence="1">Muscle</tissue>
    </source>
</reference>
<proteinExistence type="predicted"/>
<dbReference type="Proteomes" id="UP000324222">
    <property type="component" value="Unassembled WGS sequence"/>
</dbReference>
<comment type="caution">
    <text evidence="1">The sequence shown here is derived from an EMBL/GenBank/DDBJ whole genome shotgun (WGS) entry which is preliminary data.</text>
</comment>
<sequence>MFGPTQPLLVAAAAVVVAGGNKLMAAPPFVSVSMASHTPSGCCDSSSSVTEFNFVFRIVRVTCGFDSVQRTVSRSEQASSSGKHETLQCAAL</sequence>
<evidence type="ECO:0000313" key="2">
    <source>
        <dbReference type="Proteomes" id="UP000324222"/>
    </source>
</evidence>
<dbReference type="AlphaFoldDB" id="A0A5B7DA54"/>
<protein>
    <submittedName>
        <fullName evidence="1">Uncharacterized protein</fullName>
    </submittedName>
</protein>
<dbReference type="EMBL" id="VSRR010000659">
    <property type="protein sequence ID" value="MPC18224.1"/>
    <property type="molecule type" value="Genomic_DNA"/>
</dbReference>